<comment type="cofactor">
    <cofactor evidence="1 10">
        <name>pyridoxal 5'-phosphate</name>
        <dbReference type="ChEBI" id="CHEBI:597326"/>
    </cofactor>
</comment>
<evidence type="ECO:0000256" key="3">
    <source>
        <dbReference type="ARBA" id="ARBA00012239"/>
    </source>
</evidence>
<dbReference type="STRING" id="1048340.SAMN05444487_10566"/>
<dbReference type="InterPro" id="IPR015422">
    <property type="entry name" value="PyrdxlP-dep_Trfase_small"/>
</dbReference>
<dbReference type="InterPro" id="IPR015424">
    <property type="entry name" value="PyrdxlP-dep_Trfase"/>
</dbReference>
<organism evidence="12 13">
    <name type="scientific">Marininema mesophilum</name>
    <dbReference type="NCBI Taxonomy" id="1048340"/>
    <lineage>
        <taxon>Bacteria</taxon>
        <taxon>Bacillati</taxon>
        <taxon>Bacillota</taxon>
        <taxon>Bacilli</taxon>
        <taxon>Bacillales</taxon>
        <taxon>Thermoactinomycetaceae</taxon>
        <taxon>Marininema</taxon>
    </lineage>
</organism>
<evidence type="ECO:0000256" key="7">
    <source>
        <dbReference type="ARBA" id="ARBA00023004"/>
    </source>
</evidence>
<name>A0A1H2VD58_9BACL</name>
<evidence type="ECO:0000256" key="10">
    <source>
        <dbReference type="RuleBase" id="RU004504"/>
    </source>
</evidence>
<evidence type="ECO:0000256" key="8">
    <source>
        <dbReference type="ARBA" id="ARBA00023014"/>
    </source>
</evidence>
<evidence type="ECO:0000313" key="12">
    <source>
        <dbReference type="EMBL" id="SDW66202.1"/>
    </source>
</evidence>
<dbReference type="SUPFAM" id="SSF53383">
    <property type="entry name" value="PLP-dependent transferases"/>
    <property type="match status" value="1"/>
</dbReference>
<evidence type="ECO:0000256" key="5">
    <source>
        <dbReference type="ARBA" id="ARBA00022723"/>
    </source>
</evidence>
<reference evidence="12 13" key="1">
    <citation type="submission" date="2016-10" db="EMBL/GenBank/DDBJ databases">
        <authorList>
            <person name="de Groot N.N."/>
        </authorList>
    </citation>
    <scope>NUCLEOTIDE SEQUENCE [LARGE SCALE GENOMIC DNA]</scope>
    <source>
        <strain evidence="12 13">DSM 45610</strain>
    </source>
</reference>
<protein>
    <recommendedName>
        <fullName evidence="3">cysteine desulfurase</fullName>
        <ecNumber evidence="3">2.8.1.7</ecNumber>
    </recommendedName>
</protein>
<evidence type="ECO:0000256" key="2">
    <source>
        <dbReference type="ARBA" id="ARBA00006490"/>
    </source>
</evidence>
<keyword evidence="8" id="KW-0411">Iron-sulfur</keyword>
<evidence type="ECO:0000256" key="9">
    <source>
        <dbReference type="ARBA" id="ARBA00050776"/>
    </source>
</evidence>
<keyword evidence="6" id="KW-0663">Pyridoxal phosphate</keyword>
<sequence length="380" mass="41366">MAIYLDHAATTPIHPEVKEAMLPYLEERFGNPSSIHSFGREIRNAIDQARDQVAQGLVANPGQLLFTSGGTEADNLALVGSALARRERGRDHVITSAVEHHAVLDTCSYLERLGFRVTILPVDETGRVAPEDLRQVVDESTALVSIMMGNNEVGTIQPIQELGAIAHESGAWFHIDAVQAYGVIDIDVREYPVDLVTISSHKINGPKGVGALWLAEGVNPWPQMYGGQQERRRRAGTENVPGIVGFGKAAQIATAHRQKHRDAVTCCRDAMLAEWRNAGIEFQINGHPTEYLPHILNVSFPGTETETVLMNLDIEGIACASGSACTSGTLEISHVLKAMKLPEAIIRSAIRFSFGLGNTPEQVAEAARTVAHVVKRLRRN</sequence>
<dbReference type="PANTHER" id="PTHR11601:SF34">
    <property type="entry name" value="CYSTEINE DESULFURASE"/>
    <property type="match status" value="1"/>
</dbReference>
<dbReference type="Proteomes" id="UP000198534">
    <property type="component" value="Unassembled WGS sequence"/>
</dbReference>
<dbReference type="FunFam" id="3.40.640.10:FF:000084">
    <property type="entry name" value="IscS-like cysteine desulfurase"/>
    <property type="match status" value="1"/>
</dbReference>
<dbReference type="InterPro" id="IPR020578">
    <property type="entry name" value="Aminotrans_V_PyrdxlP_BS"/>
</dbReference>
<dbReference type="InterPro" id="IPR000192">
    <property type="entry name" value="Aminotrans_V_dom"/>
</dbReference>
<dbReference type="EC" id="2.8.1.7" evidence="3"/>
<dbReference type="GO" id="GO:0046872">
    <property type="term" value="F:metal ion binding"/>
    <property type="evidence" value="ECO:0007669"/>
    <property type="project" value="UniProtKB-KW"/>
</dbReference>
<evidence type="ECO:0000256" key="1">
    <source>
        <dbReference type="ARBA" id="ARBA00001933"/>
    </source>
</evidence>
<proteinExistence type="inferred from homology"/>
<dbReference type="Gene3D" id="3.40.640.10">
    <property type="entry name" value="Type I PLP-dependent aspartate aminotransferase-like (Major domain)"/>
    <property type="match status" value="1"/>
</dbReference>
<evidence type="ECO:0000256" key="4">
    <source>
        <dbReference type="ARBA" id="ARBA00022679"/>
    </source>
</evidence>
<comment type="similarity">
    <text evidence="2">Belongs to the class-V pyridoxal-phosphate-dependent aminotransferase family. NifS/IscS subfamily.</text>
</comment>
<evidence type="ECO:0000256" key="6">
    <source>
        <dbReference type="ARBA" id="ARBA00022898"/>
    </source>
</evidence>
<keyword evidence="5" id="KW-0479">Metal-binding</keyword>
<dbReference type="PANTHER" id="PTHR11601">
    <property type="entry name" value="CYSTEINE DESULFURYLASE FAMILY MEMBER"/>
    <property type="match status" value="1"/>
</dbReference>
<evidence type="ECO:0000259" key="11">
    <source>
        <dbReference type="Pfam" id="PF00266"/>
    </source>
</evidence>
<dbReference type="OrthoDB" id="9808002at2"/>
<keyword evidence="7" id="KW-0408">Iron</keyword>
<keyword evidence="13" id="KW-1185">Reference proteome</keyword>
<dbReference type="Gene3D" id="3.90.1150.10">
    <property type="entry name" value="Aspartate Aminotransferase, domain 1"/>
    <property type="match status" value="1"/>
</dbReference>
<gene>
    <name evidence="12" type="ORF">SAMN05444487_10566</name>
</gene>
<dbReference type="Gene3D" id="1.10.260.50">
    <property type="match status" value="1"/>
</dbReference>
<dbReference type="AlphaFoldDB" id="A0A1H2VD58"/>
<dbReference type="PIRSF" id="PIRSF005572">
    <property type="entry name" value="NifS"/>
    <property type="match status" value="1"/>
</dbReference>
<dbReference type="InterPro" id="IPR016454">
    <property type="entry name" value="Cysteine_dSase"/>
</dbReference>
<evidence type="ECO:0000313" key="13">
    <source>
        <dbReference type="Proteomes" id="UP000198534"/>
    </source>
</evidence>
<dbReference type="RefSeq" id="WP_091737985.1">
    <property type="nucleotide sequence ID" value="NZ_FNNQ01000005.1"/>
</dbReference>
<dbReference type="GO" id="GO:0051536">
    <property type="term" value="F:iron-sulfur cluster binding"/>
    <property type="evidence" value="ECO:0007669"/>
    <property type="project" value="UniProtKB-KW"/>
</dbReference>
<keyword evidence="4" id="KW-0808">Transferase</keyword>
<accession>A0A1H2VD58</accession>
<feature type="domain" description="Aminotransferase class V" evidence="11">
    <location>
        <begin position="3"/>
        <end position="363"/>
    </location>
</feature>
<dbReference type="Pfam" id="PF00266">
    <property type="entry name" value="Aminotran_5"/>
    <property type="match status" value="1"/>
</dbReference>
<comment type="catalytic activity">
    <reaction evidence="9">
        <text>(sulfur carrier)-H + L-cysteine = (sulfur carrier)-SH + L-alanine</text>
        <dbReference type="Rhea" id="RHEA:43892"/>
        <dbReference type="Rhea" id="RHEA-COMP:14737"/>
        <dbReference type="Rhea" id="RHEA-COMP:14739"/>
        <dbReference type="ChEBI" id="CHEBI:29917"/>
        <dbReference type="ChEBI" id="CHEBI:35235"/>
        <dbReference type="ChEBI" id="CHEBI:57972"/>
        <dbReference type="ChEBI" id="CHEBI:64428"/>
        <dbReference type="EC" id="2.8.1.7"/>
    </reaction>
</comment>
<dbReference type="GO" id="GO:0031071">
    <property type="term" value="F:cysteine desulfurase activity"/>
    <property type="evidence" value="ECO:0007669"/>
    <property type="project" value="UniProtKB-EC"/>
</dbReference>
<dbReference type="EMBL" id="FNNQ01000005">
    <property type="protein sequence ID" value="SDW66202.1"/>
    <property type="molecule type" value="Genomic_DNA"/>
</dbReference>
<dbReference type="InterPro" id="IPR015421">
    <property type="entry name" value="PyrdxlP-dep_Trfase_major"/>
</dbReference>
<dbReference type="PROSITE" id="PS00595">
    <property type="entry name" value="AA_TRANSFER_CLASS_5"/>
    <property type="match status" value="1"/>
</dbReference>